<dbReference type="Pfam" id="PF03358">
    <property type="entry name" value="FMN_red"/>
    <property type="match status" value="1"/>
</dbReference>
<evidence type="ECO:0000259" key="1">
    <source>
        <dbReference type="Pfam" id="PF03358"/>
    </source>
</evidence>
<accession>A0ABU8TGA9</accession>
<name>A0ABU8TGA9_9HYPH</name>
<dbReference type="SUPFAM" id="SSF52218">
    <property type="entry name" value="Flavoproteins"/>
    <property type="match status" value="1"/>
</dbReference>
<dbReference type="InterPro" id="IPR050712">
    <property type="entry name" value="NAD(P)H-dep_reductase"/>
</dbReference>
<dbReference type="InterPro" id="IPR005025">
    <property type="entry name" value="FMN_Rdtase-like_dom"/>
</dbReference>
<evidence type="ECO:0000313" key="2">
    <source>
        <dbReference type="EMBL" id="MEJ8473156.1"/>
    </source>
</evidence>
<dbReference type="EC" id="1.-.-.-" evidence="2"/>
<sequence>MSGLKLLGISGSLRKGSFNTLLVKESARLFEPETFMMADIRMPLYDGDLEDAEGMPEAAVKLRADIEAADAIVISTPEYNKNLPGGLKNALDWISRARPMPMNDKPVAILSAAAGVMGGARAQYSLRHCLTAFAPRVLQGPEVLIGGAAKAFNEAGQLENDRSVVLLKSLMDALRREVSR</sequence>
<dbReference type="PANTHER" id="PTHR30543">
    <property type="entry name" value="CHROMATE REDUCTASE"/>
    <property type="match status" value="1"/>
</dbReference>
<feature type="domain" description="NADPH-dependent FMN reductase-like" evidence="1">
    <location>
        <begin position="5"/>
        <end position="148"/>
    </location>
</feature>
<protein>
    <submittedName>
        <fullName evidence="2">NAD(P)H-dependent oxidoreductase</fullName>
        <ecNumber evidence="2">1.-.-.-</ecNumber>
    </submittedName>
</protein>
<dbReference type="EMBL" id="JBAKIA010000001">
    <property type="protein sequence ID" value="MEJ8473156.1"/>
    <property type="molecule type" value="Genomic_DNA"/>
</dbReference>
<proteinExistence type="predicted"/>
<reference evidence="2 3" key="1">
    <citation type="submission" date="2024-02" db="EMBL/GenBank/DDBJ databases">
        <title>Roseibium algae sp. nov., isolated from marine alga (Grateloupia sp.), showing potential in myo-inositol conversion.</title>
        <authorList>
            <person name="Wang Y."/>
        </authorList>
    </citation>
    <scope>NUCLEOTIDE SEQUENCE [LARGE SCALE GENOMIC DNA]</scope>
    <source>
        <strain evidence="2 3">H3510</strain>
    </source>
</reference>
<dbReference type="InterPro" id="IPR029039">
    <property type="entry name" value="Flavoprotein-like_sf"/>
</dbReference>
<dbReference type="PANTHER" id="PTHR30543:SF21">
    <property type="entry name" value="NAD(P)H-DEPENDENT FMN REDUCTASE LOT6"/>
    <property type="match status" value="1"/>
</dbReference>
<dbReference type="Proteomes" id="UP001385499">
    <property type="component" value="Unassembled WGS sequence"/>
</dbReference>
<keyword evidence="3" id="KW-1185">Reference proteome</keyword>
<gene>
    <name evidence="2" type="ORF">V6575_03575</name>
</gene>
<comment type="caution">
    <text evidence="2">The sequence shown here is derived from an EMBL/GenBank/DDBJ whole genome shotgun (WGS) entry which is preliminary data.</text>
</comment>
<keyword evidence="2" id="KW-0560">Oxidoreductase</keyword>
<dbReference type="GO" id="GO:0016491">
    <property type="term" value="F:oxidoreductase activity"/>
    <property type="evidence" value="ECO:0007669"/>
    <property type="project" value="UniProtKB-KW"/>
</dbReference>
<organism evidence="2 3">
    <name type="scientific">Roseibium algae</name>
    <dbReference type="NCBI Taxonomy" id="3123038"/>
    <lineage>
        <taxon>Bacteria</taxon>
        <taxon>Pseudomonadati</taxon>
        <taxon>Pseudomonadota</taxon>
        <taxon>Alphaproteobacteria</taxon>
        <taxon>Hyphomicrobiales</taxon>
        <taxon>Stappiaceae</taxon>
        <taxon>Roseibium</taxon>
    </lineage>
</organism>
<dbReference type="RefSeq" id="WP_340272674.1">
    <property type="nucleotide sequence ID" value="NZ_JBAKIA010000001.1"/>
</dbReference>
<evidence type="ECO:0000313" key="3">
    <source>
        <dbReference type="Proteomes" id="UP001385499"/>
    </source>
</evidence>
<dbReference type="Gene3D" id="3.40.50.360">
    <property type="match status" value="1"/>
</dbReference>